<feature type="compositionally biased region" description="Basic and acidic residues" evidence="6">
    <location>
        <begin position="656"/>
        <end position="669"/>
    </location>
</feature>
<evidence type="ECO:0008006" key="9">
    <source>
        <dbReference type="Google" id="ProtNLM"/>
    </source>
</evidence>
<dbReference type="SUPFAM" id="SSF48403">
    <property type="entry name" value="Ankyrin repeat"/>
    <property type="match status" value="1"/>
</dbReference>
<comment type="caution">
    <text evidence="7">The sequence shown here is derived from an EMBL/GenBank/DDBJ whole genome shotgun (WGS) entry which is preliminary data.</text>
</comment>
<feature type="region of interest" description="Disordered" evidence="6">
    <location>
        <begin position="995"/>
        <end position="1034"/>
    </location>
</feature>
<dbReference type="Proteomes" id="UP001372834">
    <property type="component" value="Unassembled WGS sequence"/>
</dbReference>
<keyword evidence="1" id="KW-0677">Repeat</keyword>
<dbReference type="GO" id="GO:0030837">
    <property type="term" value="P:negative regulation of actin filament polymerization"/>
    <property type="evidence" value="ECO:0007669"/>
    <property type="project" value="InterPro"/>
</dbReference>
<dbReference type="GO" id="GO:0005737">
    <property type="term" value="C:cytoplasm"/>
    <property type="evidence" value="ECO:0007669"/>
    <property type="project" value="TreeGrafter"/>
</dbReference>
<dbReference type="EMBL" id="JAWJWE010000005">
    <property type="protein sequence ID" value="KAK6634332.1"/>
    <property type="molecule type" value="Genomic_DNA"/>
</dbReference>
<feature type="compositionally biased region" description="Low complexity" evidence="6">
    <location>
        <begin position="575"/>
        <end position="594"/>
    </location>
</feature>
<evidence type="ECO:0000256" key="1">
    <source>
        <dbReference type="ARBA" id="ARBA00022737"/>
    </source>
</evidence>
<evidence type="ECO:0000256" key="4">
    <source>
        <dbReference type="PROSITE-ProRule" id="PRU00023"/>
    </source>
</evidence>
<dbReference type="FunFam" id="1.25.40.20:FF:000243">
    <property type="entry name" value="Uncharacterized protein, isoform D"/>
    <property type="match status" value="1"/>
</dbReference>
<evidence type="ECO:0000313" key="7">
    <source>
        <dbReference type="EMBL" id="KAK6634332.1"/>
    </source>
</evidence>
<feature type="region of interest" description="Disordered" evidence="6">
    <location>
        <begin position="567"/>
        <end position="669"/>
    </location>
</feature>
<dbReference type="PROSITE" id="PS50088">
    <property type="entry name" value="ANK_REPEAT"/>
    <property type="match status" value="2"/>
</dbReference>
<evidence type="ECO:0000256" key="6">
    <source>
        <dbReference type="SAM" id="MobiDB-lite"/>
    </source>
</evidence>
<keyword evidence="3 5" id="KW-0175">Coiled coil</keyword>
<dbReference type="InterPro" id="IPR047184">
    <property type="entry name" value="KANK1-4"/>
</dbReference>
<dbReference type="PRINTS" id="PR01415">
    <property type="entry name" value="ANKYRIN"/>
</dbReference>
<dbReference type="PANTHER" id="PTHR24168:SF21">
    <property type="entry name" value="KANK, ISOFORM D"/>
    <property type="match status" value="1"/>
</dbReference>
<evidence type="ECO:0000313" key="8">
    <source>
        <dbReference type="Proteomes" id="UP001372834"/>
    </source>
</evidence>
<evidence type="ECO:0000256" key="2">
    <source>
        <dbReference type="ARBA" id="ARBA00023043"/>
    </source>
</evidence>
<feature type="repeat" description="ANK" evidence="4">
    <location>
        <begin position="900"/>
        <end position="932"/>
    </location>
</feature>
<sequence>MAEVEVHLQNGHVEDLNTRGSESKGICNCCPYGYHIDLDFVRFCEKLAKANGEPSLSKKMRRERRRQRQSMEVLLGLTKPVIWNIEQLLPSIVQENSPTTERAVTAPVVYSPLHHSNDGLNKAVLDFEATLERTSKKKKQTEGEPKSLSHHYPMDFTDGLQILMKREVSPASNDMSPFVDFEMMSMYNSGGGTSPGPLQNIREQMAISLKRMRELEEKVKLIPTLEIKVDTLKNEKYELLDNLDKLKASLRQAKNQLNEMKKDNKNQESLINLESKPVLRDVGIGCRVLTRDVGVTPILQRSRTVGTETVPEIKNHLNGYSSPESKKLLLKSIKSQIQPDITSRSTITDLYMKDISAVLERKEKKLSQAHLDGISLIPRSVERLSKGTQASIREPVTILQVVEKREMGVQACEPKRPVRDTGITAKPKTYDVSTSLRPKTRDYGCSDDKTTDLLCDKCKNLKTRSVGVGLGNVKLEELKVEALTAPYRSKSFQLTESKPKVTTRSIGVGTLLPVKKLTSHKGVGTHDLTGTTTRQTGTNTVKLTLVDRGLVTDKVVPEKVVCDTCKNQPKPQLKPTVTTATVGTNTTTPSTPTPLHKKNVEGTAGEHQPSKIPRPKSNQTTPVMERKKFIRQDTYTKLPPQSPSPDTKKTKTRVKSTFEKLESPSEEKVDVILRKKTRPSLGQSPSGDKSLAKDLKHLSIGSTSDRYSGHFDDYYFDYDENYDDSSKRNSAMYPDHALFQPIQDESREKIKPSKEMKAAMKVVNDSLIKYPNGLPKQLKNASNIIQQEWFKISSTASANPLDVEDYLDSFDEVSSTLLEFIVNMVDNNGNTAMHYAVSHGNFDVVSILLDSKVCNINKMNAAGYTCIMLVSLAQVRSETHRQVVKRLFHLADVNIRAKQHGQTALMLAVSHGRLDMVKLLLEAGADPNIQDGDGSTALMCAAEHGHLEIVKHILGHPECDTSIVDCDGSTALAIAMEAGNRDIGVLLYAREHFSNSRGSSPYASLKQRRSKSSSSPHPRTPTSPNPNRKSDHSM</sequence>
<dbReference type="Pfam" id="PF13637">
    <property type="entry name" value="Ank_4"/>
    <property type="match status" value="1"/>
</dbReference>
<organism evidence="7 8">
    <name type="scientific">Polyplax serrata</name>
    <name type="common">Common mouse louse</name>
    <dbReference type="NCBI Taxonomy" id="468196"/>
    <lineage>
        <taxon>Eukaryota</taxon>
        <taxon>Metazoa</taxon>
        <taxon>Ecdysozoa</taxon>
        <taxon>Arthropoda</taxon>
        <taxon>Hexapoda</taxon>
        <taxon>Insecta</taxon>
        <taxon>Pterygota</taxon>
        <taxon>Neoptera</taxon>
        <taxon>Paraneoptera</taxon>
        <taxon>Psocodea</taxon>
        <taxon>Troctomorpha</taxon>
        <taxon>Phthiraptera</taxon>
        <taxon>Anoplura</taxon>
        <taxon>Polyplacidae</taxon>
        <taxon>Polyplax</taxon>
    </lineage>
</organism>
<dbReference type="Pfam" id="PF12796">
    <property type="entry name" value="Ank_2"/>
    <property type="match status" value="1"/>
</dbReference>
<dbReference type="AlphaFoldDB" id="A0AAN8S459"/>
<dbReference type="Gene3D" id="1.25.40.20">
    <property type="entry name" value="Ankyrin repeat-containing domain"/>
    <property type="match status" value="1"/>
</dbReference>
<name>A0AAN8S459_POLSC</name>
<feature type="repeat" description="ANK" evidence="4">
    <location>
        <begin position="828"/>
        <end position="850"/>
    </location>
</feature>
<evidence type="ECO:0000256" key="5">
    <source>
        <dbReference type="SAM" id="Coils"/>
    </source>
</evidence>
<feature type="coiled-coil region" evidence="5">
    <location>
        <begin position="198"/>
        <end position="270"/>
    </location>
</feature>
<proteinExistence type="predicted"/>
<dbReference type="Pfam" id="PF12075">
    <property type="entry name" value="KN_motif"/>
    <property type="match status" value="1"/>
</dbReference>
<dbReference type="PROSITE" id="PS50297">
    <property type="entry name" value="ANK_REP_REGION"/>
    <property type="match status" value="2"/>
</dbReference>
<dbReference type="InterPro" id="IPR036770">
    <property type="entry name" value="Ankyrin_rpt-contain_sf"/>
</dbReference>
<protein>
    <recommendedName>
        <fullName evidence="9">KN motif and ankyrin repeat domain-containing protein 1</fullName>
    </recommendedName>
</protein>
<reference evidence="7 8" key="1">
    <citation type="submission" date="2023-10" db="EMBL/GenBank/DDBJ databases">
        <title>Genomes of two closely related lineages of the louse Polyplax serrata with different host specificities.</title>
        <authorList>
            <person name="Martinu J."/>
            <person name="Tarabai H."/>
            <person name="Stefka J."/>
            <person name="Hypsa V."/>
        </authorList>
    </citation>
    <scope>NUCLEOTIDE SEQUENCE [LARGE SCALE GENOMIC DNA]</scope>
    <source>
        <strain evidence="7">HR10_N</strain>
    </source>
</reference>
<gene>
    <name evidence="7" type="ORF">RUM43_011732</name>
</gene>
<accession>A0AAN8S459</accession>
<evidence type="ECO:0000256" key="3">
    <source>
        <dbReference type="ARBA" id="ARBA00023054"/>
    </source>
</evidence>
<dbReference type="GO" id="GO:0005856">
    <property type="term" value="C:cytoskeleton"/>
    <property type="evidence" value="ECO:0007669"/>
    <property type="project" value="TreeGrafter"/>
</dbReference>
<dbReference type="InterPro" id="IPR021939">
    <property type="entry name" value="KN_motif"/>
</dbReference>
<dbReference type="SMART" id="SM00248">
    <property type="entry name" value="ANK"/>
    <property type="match status" value="5"/>
</dbReference>
<keyword evidence="2 4" id="KW-0040">ANK repeat</keyword>
<dbReference type="PANTHER" id="PTHR24168">
    <property type="entry name" value="KN MOTIF AND ANKYRIN REPEAT DOMAIN-CONTAINING"/>
    <property type="match status" value="1"/>
</dbReference>
<dbReference type="InterPro" id="IPR002110">
    <property type="entry name" value="Ankyrin_rpt"/>
</dbReference>